<dbReference type="InterPro" id="IPR025419">
    <property type="entry name" value="DUF4142"/>
</dbReference>
<dbReference type="EMBL" id="JBAMYC010000022">
    <property type="protein sequence ID" value="MEI1252191.1"/>
    <property type="molecule type" value="Genomic_DNA"/>
</dbReference>
<evidence type="ECO:0000259" key="1">
    <source>
        <dbReference type="Pfam" id="PF13628"/>
    </source>
</evidence>
<name>A0ABU8CTP0_9HYPH</name>
<gene>
    <name evidence="2" type="ORF">V8Q02_29955</name>
</gene>
<reference evidence="2 3" key="1">
    <citation type="submission" date="2024-01" db="EMBL/GenBank/DDBJ databases">
        <title>Draft genome sequences of three bacterial strains isolated from Acacia saligna represent a potential new species within the genus Rhizobium.</title>
        <authorList>
            <person name="Tambong J.T."/>
            <person name="Mnasri B."/>
        </authorList>
    </citation>
    <scope>NUCLEOTIDE SEQUENCE [LARGE SCALE GENOMIC DNA]</scope>
    <source>
        <strain evidence="2 3">1AS12I</strain>
    </source>
</reference>
<dbReference type="Proteomes" id="UP001531129">
    <property type="component" value="Unassembled WGS sequence"/>
</dbReference>
<evidence type="ECO:0000313" key="3">
    <source>
        <dbReference type="Proteomes" id="UP001531129"/>
    </source>
</evidence>
<protein>
    <submittedName>
        <fullName evidence="2">DUF4142 domain-containing protein</fullName>
    </submittedName>
</protein>
<comment type="caution">
    <text evidence="2">The sequence shown here is derived from an EMBL/GenBank/DDBJ whole genome shotgun (WGS) entry which is preliminary data.</text>
</comment>
<proteinExistence type="predicted"/>
<accession>A0ABU8CTP0</accession>
<dbReference type="RefSeq" id="WP_335915797.1">
    <property type="nucleotide sequence ID" value="NZ_JBAMYC010000022.1"/>
</dbReference>
<dbReference type="Pfam" id="PF13628">
    <property type="entry name" value="DUF4142"/>
    <property type="match status" value="1"/>
</dbReference>
<evidence type="ECO:0000313" key="2">
    <source>
        <dbReference type="EMBL" id="MEI1252191.1"/>
    </source>
</evidence>
<feature type="domain" description="DUF4142" evidence="1">
    <location>
        <begin position="3"/>
        <end position="73"/>
    </location>
</feature>
<organism evidence="2 3">
    <name type="scientific">Rhizobium aouanii</name>
    <dbReference type="NCBI Taxonomy" id="3118145"/>
    <lineage>
        <taxon>Bacteria</taxon>
        <taxon>Pseudomonadati</taxon>
        <taxon>Pseudomonadota</taxon>
        <taxon>Alphaproteobacteria</taxon>
        <taxon>Hyphomicrobiales</taxon>
        <taxon>Rhizobiaceae</taxon>
        <taxon>Rhizobium/Agrobacterium group</taxon>
        <taxon>Rhizobium</taxon>
    </lineage>
</organism>
<sequence length="128" mass="13984">MPLPADLDPEHLVVRDRLNKLTDQTFDAAYTRRRLRSPEELGEISFGEDAEIQWLANAILPVVLEHLQRAQELNAMLTGAAAAARGNGDEPAETINPLLVTKSSFSHQVGGAVIIRHCLNAAMPGQLH</sequence>
<keyword evidence="3" id="KW-1185">Reference proteome</keyword>